<dbReference type="InterPro" id="IPR027417">
    <property type="entry name" value="P-loop_NTPase"/>
</dbReference>
<dbReference type="PROSITE" id="PS50893">
    <property type="entry name" value="ABC_TRANSPORTER_2"/>
    <property type="match status" value="1"/>
</dbReference>
<dbReference type="InterPro" id="IPR013563">
    <property type="entry name" value="Oligopep_ABC_C"/>
</dbReference>
<dbReference type="EMBL" id="OAOP01000010">
    <property type="protein sequence ID" value="SNX74693.1"/>
    <property type="molecule type" value="Genomic_DNA"/>
</dbReference>
<dbReference type="Gene3D" id="3.40.50.300">
    <property type="entry name" value="P-loop containing nucleotide triphosphate hydrolases"/>
    <property type="match status" value="1"/>
</dbReference>
<evidence type="ECO:0000313" key="6">
    <source>
        <dbReference type="EMBL" id="SNX74693.1"/>
    </source>
</evidence>
<keyword evidence="4 6" id="KW-0067">ATP-binding</keyword>
<dbReference type="InterPro" id="IPR050319">
    <property type="entry name" value="ABC_transp_ATP-bind"/>
</dbReference>
<dbReference type="FunFam" id="3.40.50.300:FF:000016">
    <property type="entry name" value="Oligopeptide ABC transporter ATP-binding component"/>
    <property type="match status" value="1"/>
</dbReference>
<comment type="similarity">
    <text evidence="1">Belongs to the ABC transporter superfamily.</text>
</comment>
<reference evidence="6 7" key="1">
    <citation type="submission" date="2017-08" db="EMBL/GenBank/DDBJ databases">
        <authorList>
            <person name="de Groot N.N."/>
        </authorList>
    </citation>
    <scope>NUCLEOTIDE SEQUENCE [LARGE SCALE GENOMIC DNA]</scope>
    <source>
        <strain evidence="6 7">JC228</strain>
    </source>
</reference>
<dbReference type="OrthoDB" id="9802264at2"/>
<dbReference type="AlphaFoldDB" id="A0A285D6B0"/>
<gene>
    <name evidence="6" type="ORF">SAMN05877753_11014</name>
</gene>
<dbReference type="GO" id="GO:0055085">
    <property type="term" value="P:transmembrane transport"/>
    <property type="evidence" value="ECO:0007669"/>
    <property type="project" value="UniProtKB-ARBA"/>
</dbReference>
<dbReference type="GO" id="GO:0005524">
    <property type="term" value="F:ATP binding"/>
    <property type="evidence" value="ECO:0007669"/>
    <property type="project" value="UniProtKB-KW"/>
</dbReference>
<dbReference type="InterPro" id="IPR003439">
    <property type="entry name" value="ABC_transporter-like_ATP-bd"/>
</dbReference>
<accession>A0A285D6B0</accession>
<dbReference type="NCBIfam" id="TIGR01727">
    <property type="entry name" value="oligo_HPY"/>
    <property type="match status" value="1"/>
</dbReference>
<proteinExistence type="inferred from homology"/>
<keyword evidence="3" id="KW-0547">Nucleotide-binding</keyword>
<dbReference type="SUPFAM" id="SSF52540">
    <property type="entry name" value="P-loop containing nucleoside triphosphate hydrolases"/>
    <property type="match status" value="1"/>
</dbReference>
<dbReference type="Pfam" id="PF08352">
    <property type="entry name" value="oligo_HPY"/>
    <property type="match status" value="1"/>
</dbReference>
<organism evidence="6 7">
    <name type="scientific">Bacillus oleivorans</name>
    <dbReference type="NCBI Taxonomy" id="1448271"/>
    <lineage>
        <taxon>Bacteria</taxon>
        <taxon>Bacillati</taxon>
        <taxon>Bacillota</taxon>
        <taxon>Bacilli</taxon>
        <taxon>Bacillales</taxon>
        <taxon>Bacillaceae</taxon>
        <taxon>Bacillus</taxon>
    </lineage>
</organism>
<feature type="domain" description="ABC transporter" evidence="5">
    <location>
        <begin position="6"/>
        <end position="256"/>
    </location>
</feature>
<keyword evidence="7" id="KW-1185">Reference proteome</keyword>
<keyword evidence="2" id="KW-0813">Transport</keyword>
<evidence type="ECO:0000256" key="4">
    <source>
        <dbReference type="ARBA" id="ARBA00022840"/>
    </source>
</evidence>
<dbReference type="PANTHER" id="PTHR43776">
    <property type="entry name" value="TRANSPORT ATP-BINDING PROTEIN"/>
    <property type="match status" value="1"/>
</dbReference>
<evidence type="ECO:0000256" key="2">
    <source>
        <dbReference type="ARBA" id="ARBA00022448"/>
    </source>
</evidence>
<dbReference type="InterPro" id="IPR003593">
    <property type="entry name" value="AAA+_ATPase"/>
</dbReference>
<sequence length="338" mass="37703">MTVPLLEVNILHKHYKHGKSGLFDKATFVKAVNGVTFSLYPGETFGLVGESGCGKSTTGQVILQLIKQTSGTIKYKGEDISSFSSSKLKEWRKAVQIVFQDPYSSLNPKKTIGWILNEPLVIHKIGNKASREKKILQILEDVGLDASFLNRYPHELSGGQRQRVAIASAIILNPEFIVIDEGVSALDVSVQAQILNLLKKLQKQYKLTYLFISHDLNVVRYFCDRIAVMYLGEIVEIGKAEDFGVKPLHPYADALFSAIPTLDEEHHRIVLKGDLPNPSNPPSGCPFHTRCPYVLDICKTVKPETKSLREEHLVSCHKVVLEEQAQERVKTSAVLNEA</sequence>
<dbReference type="PANTHER" id="PTHR43776:SF8">
    <property type="entry name" value="ABC TRANSPORTER, ATP-BINDING PROTEIN"/>
    <property type="match status" value="1"/>
</dbReference>
<dbReference type="CDD" id="cd03257">
    <property type="entry name" value="ABC_NikE_OppD_transporters"/>
    <property type="match status" value="1"/>
</dbReference>
<dbReference type="PROSITE" id="PS00211">
    <property type="entry name" value="ABC_TRANSPORTER_1"/>
    <property type="match status" value="1"/>
</dbReference>
<evidence type="ECO:0000256" key="1">
    <source>
        <dbReference type="ARBA" id="ARBA00005417"/>
    </source>
</evidence>
<dbReference type="RefSeq" id="WP_097160068.1">
    <property type="nucleotide sequence ID" value="NZ_JBEPMQ010000011.1"/>
</dbReference>
<dbReference type="InterPro" id="IPR017871">
    <property type="entry name" value="ABC_transporter-like_CS"/>
</dbReference>
<name>A0A285D6B0_9BACI</name>
<dbReference type="Pfam" id="PF00005">
    <property type="entry name" value="ABC_tran"/>
    <property type="match status" value="1"/>
</dbReference>
<dbReference type="GO" id="GO:0016887">
    <property type="term" value="F:ATP hydrolysis activity"/>
    <property type="evidence" value="ECO:0007669"/>
    <property type="project" value="InterPro"/>
</dbReference>
<protein>
    <submittedName>
        <fullName evidence="6">Peptide/nickel transport system ATP-binding protein/oligopeptide transport system ATP-binding protein</fullName>
    </submittedName>
</protein>
<evidence type="ECO:0000313" key="7">
    <source>
        <dbReference type="Proteomes" id="UP000219546"/>
    </source>
</evidence>
<dbReference type="Proteomes" id="UP000219546">
    <property type="component" value="Unassembled WGS sequence"/>
</dbReference>
<evidence type="ECO:0000256" key="3">
    <source>
        <dbReference type="ARBA" id="ARBA00022741"/>
    </source>
</evidence>
<evidence type="ECO:0000259" key="5">
    <source>
        <dbReference type="PROSITE" id="PS50893"/>
    </source>
</evidence>
<dbReference type="GO" id="GO:0015833">
    <property type="term" value="P:peptide transport"/>
    <property type="evidence" value="ECO:0007669"/>
    <property type="project" value="InterPro"/>
</dbReference>
<dbReference type="SMART" id="SM00382">
    <property type="entry name" value="AAA"/>
    <property type="match status" value="1"/>
</dbReference>